<accession>A0AAW9D5K6</accession>
<name>A0AAW9D5K6_BURTH</name>
<evidence type="ECO:0000313" key="2">
    <source>
        <dbReference type="Proteomes" id="UP001272137"/>
    </source>
</evidence>
<dbReference type="EMBL" id="QXCT01000002">
    <property type="protein sequence ID" value="MDW9257190.1"/>
    <property type="molecule type" value="Genomic_DNA"/>
</dbReference>
<reference evidence="1" key="1">
    <citation type="submission" date="2018-08" db="EMBL/GenBank/DDBJ databases">
        <title>Identification of Burkholderia cepacia strains that express a Burkholderia pseudomallei-like capsular polysaccharide.</title>
        <authorList>
            <person name="Burtnick M.N."/>
            <person name="Vongsouvath M."/>
            <person name="Newton P."/>
            <person name="Wuthiekanun V."/>
            <person name="Limmathurotsakul D."/>
            <person name="Brett P.J."/>
            <person name="Chantratita N."/>
            <person name="Dance D.A."/>
        </authorList>
    </citation>
    <scope>NUCLEOTIDE SEQUENCE</scope>
    <source>
        <strain evidence="1">SBXCC001</strain>
    </source>
</reference>
<dbReference type="Proteomes" id="UP001272137">
    <property type="component" value="Unassembled WGS sequence"/>
</dbReference>
<protein>
    <submittedName>
        <fullName evidence="1">Uncharacterized protein</fullName>
    </submittedName>
</protein>
<sequence>MDKTLNSIKIRVETMACSHCFESGRHAARNAAYFTGSATANS</sequence>
<gene>
    <name evidence="1" type="ORF">C7S16_2445</name>
</gene>
<proteinExistence type="predicted"/>
<organism evidence="1 2">
    <name type="scientific">Burkholderia thailandensis</name>
    <dbReference type="NCBI Taxonomy" id="57975"/>
    <lineage>
        <taxon>Bacteria</taxon>
        <taxon>Pseudomonadati</taxon>
        <taxon>Pseudomonadota</taxon>
        <taxon>Betaproteobacteria</taxon>
        <taxon>Burkholderiales</taxon>
        <taxon>Burkholderiaceae</taxon>
        <taxon>Burkholderia</taxon>
        <taxon>pseudomallei group</taxon>
    </lineage>
</organism>
<comment type="caution">
    <text evidence="1">The sequence shown here is derived from an EMBL/GenBank/DDBJ whole genome shotgun (WGS) entry which is preliminary data.</text>
</comment>
<evidence type="ECO:0000313" key="1">
    <source>
        <dbReference type="EMBL" id="MDW9257190.1"/>
    </source>
</evidence>
<dbReference type="AlphaFoldDB" id="A0AAW9D5K6"/>